<reference evidence="3 4" key="3">
    <citation type="submission" date="2017-09" db="EMBL/GenBank/DDBJ databases">
        <title>Tripartite evolution among Lactobacillus johnsonii, Lactobacillus taiwanensis, Lactobacillus reuteri and their rodent host.</title>
        <authorList>
            <person name="Wang T."/>
            <person name="Knowles S."/>
            <person name="Cheng C."/>
        </authorList>
    </citation>
    <scope>NUCLEOTIDE SEQUENCE [LARGE SCALE GENOMIC DNA]</scope>
    <source>
        <strain evidence="2 3">609q</strain>
        <strain evidence="1 4">609u</strain>
    </source>
</reference>
<reference evidence="1" key="2">
    <citation type="submission" date="2017-05" db="EMBL/GenBank/DDBJ databases">
        <authorList>
            <person name="Lin X.B."/>
            <person name="Stothard P."/>
            <person name="Tasseva G."/>
            <person name="Walter J."/>
        </authorList>
    </citation>
    <scope>NUCLEOTIDE SEQUENCE</scope>
    <source>
        <strain evidence="1">609u</strain>
    </source>
</reference>
<evidence type="ECO:0000313" key="4">
    <source>
        <dbReference type="Proteomes" id="UP000216316"/>
    </source>
</evidence>
<dbReference type="Proteomes" id="UP000215828">
    <property type="component" value="Unassembled WGS sequence"/>
</dbReference>
<comment type="caution">
    <text evidence="2">The sequence shown here is derived from an EMBL/GenBank/DDBJ whole genome shotgun (WGS) entry which is preliminary data.</text>
</comment>
<dbReference type="EMBL" id="NGNX01000033">
    <property type="protein sequence ID" value="OYR90954.1"/>
    <property type="molecule type" value="Genomic_DNA"/>
</dbReference>
<keyword evidence="4" id="KW-1185">Reference proteome</keyword>
<evidence type="ECO:0000313" key="2">
    <source>
        <dbReference type="EMBL" id="OYR90954.1"/>
    </source>
</evidence>
<evidence type="ECO:0000313" key="1">
    <source>
        <dbReference type="EMBL" id="OYR87333.1"/>
    </source>
</evidence>
<proteinExistence type="predicted"/>
<gene>
    <name evidence="1" type="ORF">CBF53_07740</name>
    <name evidence="2" type="ORF">CBF70_07185</name>
</gene>
<dbReference type="EMBL" id="NGNV01000044">
    <property type="protein sequence ID" value="OYR87333.1"/>
    <property type="molecule type" value="Genomic_DNA"/>
</dbReference>
<sequence>MIFADQKVYSALANNEKLTKTMADMQTNSTDEDMIFNFDIPEEYQGNKYAPIIRVNYIGNKYRSSDDDGAYTKPRVCVSLWTKTFSQGTKLLPIILDALKGIGFYRYADSHAKDPDTADQPNKQLYMFQLYVNGIIFEEEE</sequence>
<dbReference type="RefSeq" id="WP_094496319.1">
    <property type="nucleotide sequence ID" value="NZ_NGNV01000044.1"/>
</dbReference>
<organism evidence="2 3">
    <name type="scientific">Lactobacillus taiwanensis</name>
    <dbReference type="NCBI Taxonomy" id="508451"/>
    <lineage>
        <taxon>Bacteria</taxon>
        <taxon>Bacillati</taxon>
        <taxon>Bacillota</taxon>
        <taxon>Bacilli</taxon>
        <taxon>Lactobacillales</taxon>
        <taxon>Lactobacillaceae</taxon>
        <taxon>Lactobacillus</taxon>
    </lineage>
</organism>
<dbReference type="AlphaFoldDB" id="A0A256LBY9"/>
<reference evidence="2 3" key="1">
    <citation type="submission" date="2017-04" db="EMBL/GenBank/DDBJ databases">
        <authorList>
            <person name="Afonso C.L."/>
            <person name="Miller P.J."/>
            <person name="Scott M.A."/>
            <person name="Spackman E."/>
            <person name="Goraichik I."/>
            <person name="Dimitrov K.M."/>
            <person name="Suarez D.L."/>
            <person name="Swayne D.E."/>
        </authorList>
    </citation>
    <scope>NUCLEOTIDE SEQUENCE [LARGE SCALE GENOMIC DNA]</scope>
    <source>
        <strain evidence="2 3">609q</strain>
    </source>
</reference>
<evidence type="ECO:0000313" key="3">
    <source>
        <dbReference type="Proteomes" id="UP000215828"/>
    </source>
</evidence>
<protein>
    <submittedName>
        <fullName evidence="2">Uncharacterized protein</fullName>
    </submittedName>
</protein>
<accession>A0A256LBY9</accession>
<name>A0A256LBY9_9LACO</name>
<dbReference type="Proteomes" id="UP000216316">
    <property type="component" value="Unassembled WGS sequence"/>
</dbReference>